<accession>A0ABT5QFW4</accession>
<name>A0ABT5QFW4_9GAMM</name>
<sequence>MKTSIQDNLLQTHAGQRAEEILRKCVHCGFCNATCPTYQELNDERDGPRGRIYLIKSMLEGQEVTDKTQRHLDRCLTCRSCETTCPSGVEYSKLLDIGKEHIEKQLPRPFKDRIIRYLLTRLLPHRTLVSLGYRILLRMKPLLPAAYQSKLVDQKTETDKRKNLSNKHTTRTMIGFQGCVQSSLTPETLRAATHVLNHLGINLISVKKEGCCGALNLHLAERERAIKQAKDNINAWWPYIENGAEAIVISASGCGVSIKDYPSLFLGDEHYSLKAKKVASLAKDLSEVLNNEDIESLPLTPMDARVAVHCPCTLQHGLKLKNTYGGVFSRLGVNTVKTSEEHLCCGSAGTYSLLQPQLSSQLKVRKLKALTQEAPDMILTANIGCQLHLNTDSQTPVKHWIEMISERLQDNSIHDR</sequence>
<evidence type="ECO:0000259" key="7">
    <source>
        <dbReference type="PROSITE" id="PS51379"/>
    </source>
</evidence>
<gene>
    <name evidence="8" type="primary">glcF</name>
    <name evidence="8" type="ORF">LRP49_01580</name>
</gene>
<reference evidence="8" key="1">
    <citation type="submission" date="2021-12" db="EMBL/GenBank/DDBJ databases">
        <title>Enterovibrio ZSDZ35 sp. nov. and Enterovibrio ZSDZ42 sp. nov., isolated from coastal seawater in Qingdao.</title>
        <authorList>
            <person name="Zhang P."/>
        </authorList>
    </citation>
    <scope>NUCLEOTIDE SEQUENCE</scope>
    <source>
        <strain evidence="8">ZSDZ35</strain>
    </source>
</reference>
<evidence type="ECO:0000313" key="8">
    <source>
        <dbReference type="EMBL" id="MDD1779875.1"/>
    </source>
</evidence>
<dbReference type="EC" id="1.1.99.14" evidence="6"/>
<evidence type="ECO:0000256" key="6">
    <source>
        <dbReference type="PIRNR" id="PIRNR000139"/>
    </source>
</evidence>
<dbReference type="Pfam" id="PF02754">
    <property type="entry name" value="CCG"/>
    <property type="match status" value="2"/>
</dbReference>
<evidence type="ECO:0000313" key="9">
    <source>
        <dbReference type="Proteomes" id="UP001149821"/>
    </source>
</evidence>
<comment type="cofactor">
    <cofactor evidence="6">
        <name>[4Fe-4S] cluster</name>
        <dbReference type="ChEBI" id="CHEBI:49883"/>
    </cofactor>
    <text evidence="6">Binds 2 [4Fe-4S] clusters.</text>
</comment>
<dbReference type="PANTHER" id="PTHR32479:SF17">
    <property type="entry name" value="GLYCOLATE OXIDASE IRON-SULFUR SUBUNIT"/>
    <property type="match status" value="1"/>
</dbReference>
<keyword evidence="8" id="KW-0560">Oxidoreductase</keyword>
<keyword evidence="1 6" id="KW-0004">4Fe-4S</keyword>
<dbReference type="GO" id="GO:0019154">
    <property type="term" value="F:glycolate dehydrogenase activity"/>
    <property type="evidence" value="ECO:0007669"/>
    <property type="project" value="UniProtKB-EC"/>
</dbReference>
<dbReference type="InterPro" id="IPR017896">
    <property type="entry name" value="4Fe4S_Fe-S-bd"/>
</dbReference>
<feature type="domain" description="4Fe-4S ferredoxin-type" evidence="7">
    <location>
        <begin position="66"/>
        <end position="89"/>
    </location>
</feature>
<dbReference type="PROSITE" id="PS00198">
    <property type="entry name" value="4FE4S_FER_1"/>
    <property type="match status" value="1"/>
</dbReference>
<comment type="catalytic activity">
    <reaction evidence="6">
        <text>glycolate + A = glyoxylate + AH2</text>
        <dbReference type="Rhea" id="RHEA:21264"/>
        <dbReference type="ChEBI" id="CHEBI:13193"/>
        <dbReference type="ChEBI" id="CHEBI:17499"/>
        <dbReference type="ChEBI" id="CHEBI:29805"/>
        <dbReference type="ChEBI" id="CHEBI:36655"/>
        <dbReference type="EC" id="1.1.99.14"/>
    </reaction>
</comment>
<protein>
    <recommendedName>
        <fullName evidence="6">Glycolate oxidase iron-sulfur subunit</fullName>
        <ecNumber evidence="6">1.1.99.14</ecNumber>
    </recommendedName>
</protein>
<keyword evidence="6" id="KW-0813">Transport</keyword>
<comment type="catalytic activity">
    <reaction evidence="6">
        <text>(R)-lactate + A = pyruvate + AH2</text>
        <dbReference type="Rhea" id="RHEA:15089"/>
        <dbReference type="ChEBI" id="CHEBI:13193"/>
        <dbReference type="ChEBI" id="CHEBI:15361"/>
        <dbReference type="ChEBI" id="CHEBI:16004"/>
        <dbReference type="ChEBI" id="CHEBI:17499"/>
    </reaction>
</comment>
<keyword evidence="6" id="KW-0249">Electron transport</keyword>
<dbReference type="PROSITE" id="PS51379">
    <property type="entry name" value="4FE4S_FER_2"/>
    <property type="match status" value="2"/>
</dbReference>
<dbReference type="InterPro" id="IPR012257">
    <property type="entry name" value="Glc_ox_4Fe-4S"/>
</dbReference>
<dbReference type="InterPro" id="IPR017900">
    <property type="entry name" value="4Fe4S_Fe_S_CS"/>
</dbReference>
<evidence type="ECO:0000256" key="2">
    <source>
        <dbReference type="ARBA" id="ARBA00022723"/>
    </source>
</evidence>
<organism evidence="8 9">
    <name type="scientific">Enterovibrio qingdaonensis</name>
    <dbReference type="NCBI Taxonomy" id="2899818"/>
    <lineage>
        <taxon>Bacteria</taxon>
        <taxon>Pseudomonadati</taxon>
        <taxon>Pseudomonadota</taxon>
        <taxon>Gammaproteobacteria</taxon>
        <taxon>Vibrionales</taxon>
        <taxon>Vibrionaceae</taxon>
        <taxon>Enterovibrio</taxon>
    </lineage>
</organism>
<dbReference type="Pfam" id="PF13183">
    <property type="entry name" value="Fer4_8"/>
    <property type="match status" value="1"/>
</dbReference>
<comment type="function">
    <text evidence="6">Component of a complex that catalyzes the oxidation of glycolate to glyoxylate.</text>
</comment>
<dbReference type="EMBL" id="JAJUBB010000001">
    <property type="protein sequence ID" value="MDD1779875.1"/>
    <property type="molecule type" value="Genomic_DNA"/>
</dbReference>
<dbReference type="NCBIfam" id="NF008434">
    <property type="entry name" value="PRK11274.1"/>
    <property type="match status" value="1"/>
</dbReference>
<keyword evidence="2 6" id="KW-0479">Metal-binding</keyword>
<dbReference type="SUPFAM" id="SSF46548">
    <property type="entry name" value="alpha-helical ferredoxin"/>
    <property type="match status" value="1"/>
</dbReference>
<evidence type="ECO:0000256" key="5">
    <source>
        <dbReference type="ARBA" id="ARBA00023014"/>
    </source>
</evidence>
<keyword evidence="5 6" id="KW-0411">Iron-sulfur</keyword>
<dbReference type="Proteomes" id="UP001149821">
    <property type="component" value="Unassembled WGS sequence"/>
</dbReference>
<dbReference type="Gene3D" id="1.10.1060.10">
    <property type="entry name" value="Alpha-helical ferredoxin"/>
    <property type="match status" value="1"/>
</dbReference>
<dbReference type="RefSeq" id="WP_274139711.1">
    <property type="nucleotide sequence ID" value="NZ_JAJUBB010000001.1"/>
</dbReference>
<keyword evidence="3" id="KW-0677">Repeat</keyword>
<evidence type="ECO:0000256" key="4">
    <source>
        <dbReference type="ARBA" id="ARBA00023004"/>
    </source>
</evidence>
<evidence type="ECO:0000256" key="3">
    <source>
        <dbReference type="ARBA" id="ARBA00022737"/>
    </source>
</evidence>
<dbReference type="PANTHER" id="PTHR32479">
    <property type="entry name" value="GLYCOLATE OXIDASE IRON-SULFUR SUBUNIT"/>
    <property type="match status" value="1"/>
</dbReference>
<dbReference type="PIRSF" id="PIRSF000139">
    <property type="entry name" value="Glc_ox_4Fe-4S"/>
    <property type="match status" value="1"/>
</dbReference>
<dbReference type="InterPro" id="IPR004017">
    <property type="entry name" value="Cys_rich_dom"/>
</dbReference>
<dbReference type="InterPro" id="IPR009051">
    <property type="entry name" value="Helical_ferredxn"/>
</dbReference>
<feature type="domain" description="4Fe-4S ferredoxin-type" evidence="7">
    <location>
        <begin position="16"/>
        <end position="46"/>
    </location>
</feature>
<proteinExistence type="predicted"/>
<keyword evidence="9" id="KW-1185">Reference proteome</keyword>
<evidence type="ECO:0000256" key="1">
    <source>
        <dbReference type="ARBA" id="ARBA00022485"/>
    </source>
</evidence>
<keyword evidence="4 6" id="KW-0408">Iron</keyword>
<comment type="caution">
    <text evidence="8">The sequence shown here is derived from an EMBL/GenBank/DDBJ whole genome shotgun (WGS) entry which is preliminary data.</text>
</comment>